<feature type="transmembrane region" description="Helical" evidence="1">
    <location>
        <begin position="67"/>
        <end position="92"/>
    </location>
</feature>
<reference evidence="2" key="1">
    <citation type="submission" date="2021-09" db="EMBL/GenBank/DDBJ databases">
        <authorList>
            <consortium name="AG Swart"/>
            <person name="Singh M."/>
            <person name="Singh A."/>
            <person name="Seah K."/>
            <person name="Emmerich C."/>
        </authorList>
    </citation>
    <scope>NUCLEOTIDE SEQUENCE</scope>
    <source>
        <strain evidence="2">ATCC30299</strain>
    </source>
</reference>
<keyword evidence="1" id="KW-0812">Transmembrane</keyword>
<proteinExistence type="predicted"/>
<protein>
    <recommendedName>
        <fullName evidence="4">Transmembrane protein</fullName>
    </recommendedName>
</protein>
<comment type="caution">
    <text evidence="2">The sequence shown here is derived from an EMBL/GenBank/DDBJ whole genome shotgun (WGS) entry which is preliminary data.</text>
</comment>
<evidence type="ECO:0000256" key="1">
    <source>
        <dbReference type="SAM" id="Phobius"/>
    </source>
</evidence>
<evidence type="ECO:0000313" key="2">
    <source>
        <dbReference type="EMBL" id="CAG9332425.1"/>
    </source>
</evidence>
<evidence type="ECO:0008006" key="4">
    <source>
        <dbReference type="Google" id="ProtNLM"/>
    </source>
</evidence>
<dbReference type="EMBL" id="CAJZBQ010000054">
    <property type="protein sequence ID" value="CAG9332425.1"/>
    <property type="molecule type" value="Genomic_DNA"/>
</dbReference>
<keyword evidence="1" id="KW-1133">Transmembrane helix</keyword>
<dbReference type="AlphaFoldDB" id="A0AAU9KER7"/>
<keyword evidence="3" id="KW-1185">Reference proteome</keyword>
<keyword evidence="1" id="KW-0472">Membrane</keyword>
<organism evidence="2 3">
    <name type="scientific">Blepharisma stoltei</name>
    <dbReference type="NCBI Taxonomy" id="1481888"/>
    <lineage>
        <taxon>Eukaryota</taxon>
        <taxon>Sar</taxon>
        <taxon>Alveolata</taxon>
        <taxon>Ciliophora</taxon>
        <taxon>Postciliodesmatophora</taxon>
        <taxon>Heterotrichea</taxon>
        <taxon>Heterotrichida</taxon>
        <taxon>Blepharismidae</taxon>
        <taxon>Blepharisma</taxon>
    </lineage>
</organism>
<evidence type="ECO:0000313" key="3">
    <source>
        <dbReference type="Proteomes" id="UP001162131"/>
    </source>
</evidence>
<gene>
    <name evidence="2" type="ORF">BSTOLATCC_MIC55871</name>
</gene>
<sequence length="133" mass="15965">MREEDFRIQKAMEISDLPKLGSHFNNSRSFAGIAWEIYKANLNKMTKYWKWKTIKNAYYDSNPLISFFTWTVMVPVGGSFCIFGWYMLFLLYRRKVKINKTTYAMNQYQKKAFLQKKFKSSPLNKEEPKHFIS</sequence>
<name>A0AAU9KER7_9CILI</name>
<dbReference type="Proteomes" id="UP001162131">
    <property type="component" value="Unassembled WGS sequence"/>
</dbReference>
<accession>A0AAU9KER7</accession>